<evidence type="ECO:0000313" key="2">
    <source>
        <dbReference type="Proteomes" id="UP001430796"/>
    </source>
</evidence>
<keyword evidence="2" id="KW-1185">Reference proteome</keyword>
<protein>
    <submittedName>
        <fullName evidence="1">Uncharacterized protein</fullName>
    </submittedName>
</protein>
<evidence type="ECO:0000313" key="1">
    <source>
        <dbReference type="EMBL" id="MCF7222586.1"/>
    </source>
</evidence>
<gene>
    <name evidence="1" type="ORF">L3V18_12445</name>
</gene>
<accession>A0ABS9HUL4</accession>
<name>A0ABS9HUL4_9GAMM</name>
<dbReference type="Proteomes" id="UP001430796">
    <property type="component" value="Unassembled WGS sequence"/>
</dbReference>
<proteinExistence type="predicted"/>
<organism evidence="1 2">
    <name type="scientific">Marilutibacter chinensis</name>
    <dbReference type="NCBI Taxonomy" id="2912247"/>
    <lineage>
        <taxon>Bacteria</taxon>
        <taxon>Pseudomonadati</taxon>
        <taxon>Pseudomonadota</taxon>
        <taxon>Gammaproteobacteria</taxon>
        <taxon>Lysobacterales</taxon>
        <taxon>Lysobacteraceae</taxon>
        <taxon>Marilutibacter</taxon>
    </lineage>
</organism>
<sequence>MCHYITAVLPASADHDALDALARGYGRQLKPLSNPGVEAQLHGDEQYFITTTGYCDCGTPLGALLRNSDRLPDWSAQEQRLLRKGWSKAKVARALAQKQEDLRTSSEASATSKLKTLSCWVDFIGEVLGSGRTSHLGLLLHMYSGSVGSRIQLNGREIVRSTEVTGEMLGRMKEDVLYVFRP</sequence>
<comment type="caution">
    <text evidence="1">The sequence shown here is derived from an EMBL/GenBank/DDBJ whole genome shotgun (WGS) entry which is preliminary data.</text>
</comment>
<dbReference type="RefSeq" id="WP_237055358.1">
    <property type="nucleotide sequence ID" value="NZ_JAKJPO010000008.1"/>
</dbReference>
<reference evidence="1 2" key="2">
    <citation type="submission" date="2022-01" db="EMBL/GenBank/DDBJ databases">
        <title>Lysobacter chinensis sp. nov., a bacterium isolated from cow dung compost.</title>
        <authorList>
            <person name="Liu Y."/>
        </authorList>
    </citation>
    <scope>NUCLEOTIDE SEQUENCE [LARGE SCALE GENOMIC DNA]</scope>
    <source>
        <strain evidence="1 2">TLK-CK17</strain>
    </source>
</reference>
<reference evidence="2" key="1">
    <citation type="submission" date="2022-01" db="EMBL/GenBank/DDBJ databases">
        <title>Lysobacter chinensis sp. nov., a bacterium isolated from cow dung compost.</title>
        <authorList>
            <person name="Zhou L.Y."/>
        </authorList>
    </citation>
    <scope>NUCLEOTIDE SEQUENCE [LARGE SCALE GENOMIC DNA]</scope>
    <source>
        <strain evidence="2">TLK-CK17</strain>
    </source>
</reference>
<dbReference type="EMBL" id="JAKJPO010000008">
    <property type="protein sequence ID" value="MCF7222586.1"/>
    <property type="molecule type" value="Genomic_DNA"/>
</dbReference>